<evidence type="ECO:0000256" key="4">
    <source>
        <dbReference type="ARBA" id="ARBA00022679"/>
    </source>
</evidence>
<evidence type="ECO:0000313" key="7">
    <source>
        <dbReference type="EMBL" id="MBT1174848.1"/>
    </source>
</evidence>
<comment type="pathway">
    <text evidence="1">Cell wall biogenesis; cell wall polysaccharide biosynthesis.</text>
</comment>
<comment type="similarity">
    <text evidence="2">Belongs to the glycosyltransferase 2 family.</text>
</comment>
<keyword evidence="4" id="KW-0808">Transferase</keyword>
<feature type="transmembrane region" description="Helical" evidence="5">
    <location>
        <begin position="412"/>
        <end position="433"/>
    </location>
</feature>
<accession>A0ABS5UVR9</accession>
<proteinExistence type="inferred from homology"/>
<name>A0ABS5UVR9_9BIFI</name>
<evidence type="ECO:0000256" key="2">
    <source>
        <dbReference type="ARBA" id="ARBA00006739"/>
    </source>
</evidence>
<dbReference type="InterPro" id="IPR029044">
    <property type="entry name" value="Nucleotide-diphossugar_trans"/>
</dbReference>
<evidence type="ECO:0000256" key="5">
    <source>
        <dbReference type="SAM" id="Phobius"/>
    </source>
</evidence>
<evidence type="ECO:0000313" key="8">
    <source>
        <dbReference type="Proteomes" id="UP000711736"/>
    </source>
</evidence>
<dbReference type="RefSeq" id="WP_214376090.1">
    <property type="nucleotide sequence ID" value="NZ_JAFEJU010000003.1"/>
</dbReference>
<dbReference type="Pfam" id="PF13632">
    <property type="entry name" value="Glyco_trans_2_3"/>
    <property type="match status" value="1"/>
</dbReference>
<feature type="transmembrane region" description="Helical" evidence="5">
    <location>
        <begin position="527"/>
        <end position="547"/>
    </location>
</feature>
<feature type="domain" description="Glycosyltransferase 2-like" evidence="6">
    <location>
        <begin position="133"/>
        <end position="329"/>
    </location>
</feature>
<feature type="transmembrane region" description="Helical" evidence="5">
    <location>
        <begin position="726"/>
        <end position="748"/>
    </location>
</feature>
<feature type="transmembrane region" description="Helical" evidence="5">
    <location>
        <begin position="606"/>
        <end position="621"/>
    </location>
</feature>
<dbReference type="PANTHER" id="PTHR43179">
    <property type="entry name" value="RHAMNOSYLTRANSFERASE WBBL"/>
    <property type="match status" value="1"/>
</dbReference>
<keyword evidence="8" id="KW-1185">Reference proteome</keyword>
<feature type="transmembrane region" description="Helical" evidence="5">
    <location>
        <begin position="553"/>
        <end position="572"/>
    </location>
</feature>
<protein>
    <submittedName>
        <fullName evidence="7">Glycosyltransferase family 2 protein</fullName>
    </submittedName>
</protein>
<keyword evidence="5" id="KW-0812">Transmembrane</keyword>
<comment type="caution">
    <text evidence="7">The sequence shown here is derived from an EMBL/GenBank/DDBJ whole genome shotgun (WGS) entry which is preliminary data.</text>
</comment>
<keyword evidence="5" id="KW-0472">Membrane</keyword>
<feature type="transmembrane region" description="Helical" evidence="5">
    <location>
        <begin position="760"/>
        <end position="781"/>
    </location>
</feature>
<dbReference type="InterPro" id="IPR001173">
    <property type="entry name" value="Glyco_trans_2-like"/>
</dbReference>
<evidence type="ECO:0000256" key="1">
    <source>
        <dbReference type="ARBA" id="ARBA00004776"/>
    </source>
</evidence>
<feature type="transmembrane region" description="Helical" evidence="5">
    <location>
        <begin position="304"/>
        <end position="324"/>
    </location>
</feature>
<dbReference type="EMBL" id="JAFEJU010000003">
    <property type="protein sequence ID" value="MBT1174848.1"/>
    <property type="molecule type" value="Genomic_DNA"/>
</dbReference>
<dbReference type="Proteomes" id="UP000711736">
    <property type="component" value="Unassembled WGS sequence"/>
</dbReference>
<feature type="transmembrane region" description="Helical" evidence="5">
    <location>
        <begin position="698"/>
        <end position="719"/>
    </location>
</feature>
<dbReference type="PANTHER" id="PTHR43179:SF12">
    <property type="entry name" value="GALACTOFURANOSYLTRANSFERASE GLFT2"/>
    <property type="match status" value="1"/>
</dbReference>
<gene>
    <name evidence="7" type="ORF">JS530_04920</name>
</gene>
<evidence type="ECO:0000259" key="6">
    <source>
        <dbReference type="Pfam" id="PF13632"/>
    </source>
</evidence>
<organism evidence="7 8">
    <name type="scientific">Bifidobacterium colobi</name>
    <dbReference type="NCBI Taxonomy" id="2809026"/>
    <lineage>
        <taxon>Bacteria</taxon>
        <taxon>Bacillati</taxon>
        <taxon>Actinomycetota</taxon>
        <taxon>Actinomycetes</taxon>
        <taxon>Bifidobacteriales</taxon>
        <taxon>Bifidobacteriaceae</taxon>
        <taxon>Bifidobacterium</taxon>
    </lineage>
</organism>
<dbReference type="Gene3D" id="3.90.550.10">
    <property type="entry name" value="Spore Coat Polysaccharide Biosynthesis Protein SpsA, Chain A"/>
    <property type="match status" value="1"/>
</dbReference>
<keyword evidence="3" id="KW-0328">Glycosyltransferase</keyword>
<feature type="transmembrane region" description="Helical" evidence="5">
    <location>
        <begin position="628"/>
        <end position="650"/>
    </location>
</feature>
<feature type="transmembrane region" description="Helical" evidence="5">
    <location>
        <begin position="1005"/>
        <end position="1023"/>
    </location>
</feature>
<keyword evidence="5" id="KW-1133">Transmembrane helix</keyword>
<sequence length="1036" mass="112269">MSSTANNDIHDALANAMAARPYTHRQDVDAGIAAVVTVEDDTRFLESTLHSLLIQSVLPGAIVIADTTGRTSQPVKTSFEVIPSPSGPVLQVPQAKQVSIQIVRAKGARSFGDAVTKALQYAELPASTRALWLLHDDSRPADASCLEHLLEAWRNAPGASVLGCKQSDWEDERLHEVGMYAGKHAVHSLVVDGEPDQEQYDGRQDVFAVSLAGALVAFDEFKRLTINPWMTTYSESVDFCRRVCLSGGRVVIVPQAEIAHRRARYEGVRTRGGEALEHEHANNAALAIARSQQRYLYTDLHMSTWIAVWLWRVIRSFGVTIALLLRKQPYQALIQLCLPWLALTSIPGAMRSRRLVARQSKVSMSSLGVLSADREQIRQFHERRDAFQAQQGMVLLSPLERAHLKTRLIRRWVAALCMALACFLAIVLTYWQVFRAAFSGGSLYSNYLLPTGATFKQLAQSATTLWVFGAGTGIPAPPTPWLMVLMVTSLVTFGHVSVALALMLFAAAPLSALSFWALAGIFTRSDVVRVLGGLLWASTGVMFGWYAQANLPMLTVLVFLPAAFAFVFRAVGMYHTEDPLKPRTSVQAAALASLCFIPVVAAEPQLLLALIVAFLVFFLFVRRKRSALLLIPLPSAFVVAPTLVNSIRYAHEGAWRQLFGDVMMPASSNNGEPASLSLLETTERALGWNLQSGTFADIALAVLFAVITLLAVVSLVLPFALRASRLMWVVIVCGALLSMVSTRVAIALDASGAIAGSAQPGNLLMIMGFLSCVCLVAGGAVKRFHPLHLSLAQADTAIESGNKTDYSRHAIVAGRAVLAVVLACCVVVQCWFGLERHADEGLGVSDAGLPMVTDDYLASGADHRVLAISAQTRTAVDYSVMRTSRGDLIDSSPIARARLVDGEHDAIDQKLAKACAALLSNPDAQAIEDISALGFGGIYVVANGQANTASSPYEQLTANIAASNGTQSLVSTDAGSYYRLTLRNANDQNVDTSWQQRTQHSAWRYAWLVCLGVIMVFYCLVAAPRRRLSSGLEEEA</sequence>
<reference evidence="7 8" key="1">
    <citation type="journal article" date="2021" name="Environ. Microbiol.">
        <title>Genetic insights into the dark matter of the mammalian gut microbiota through targeted genome reconstruction.</title>
        <authorList>
            <person name="Lugli G.A."/>
            <person name="Alessandri G."/>
            <person name="Milani C."/>
            <person name="Viappiani A."/>
            <person name="Fontana F."/>
            <person name="Tarracchini C."/>
            <person name="Mancabelli L."/>
            <person name="Argentini C."/>
            <person name="Ruiz L."/>
            <person name="Margolles A."/>
            <person name="van Sinderen D."/>
            <person name="Turroni F."/>
            <person name="Ventura M."/>
        </authorList>
    </citation>
    <scope>NUCLEOTIDE SEQUENCE [LARGE SCALE GENOMIC DNA]</scope>
    <source>
        <strain evidence="7 8">LC6</strain>
    </source>
</reference>
<dbReference type="SUPFAM" id="SSF53448">
    <property type="entry name" value="Nucleotide-diphospho-sugar transferases"/>
    <property type="match status" value="1"/>
</dbReference>
<feature type="transmembrane region" description="Helical" evidence="5">
    <location>
        <begin position="812"/>
        <end position="834"/>
    </location>
</feature>
<evidence type="ECO:0000256" key="3">
    <source>
        <dbReference type="ARBA" id="ARBA00022676"/>
    </source>
</evidence>